<evidence type="ECO:0000313" key="2">
    <source>
        <dbReference type="EMBL" id="TCK70902.1"/>
    </source>
</evidence>
<name>A0A4R1KZA4_9BACT</name>
<accession>A0A4R1KZA4</accession>
<reference evidence="2 3" key="1">
    <citation type="submission" date="2019-03" db="EMBL/GenBank/DDBJ databases">
        <title>Genomic Encyclopedia of Type Strains, Phase IV (KMG-IV): sequencing the most valuable type-strain genomes for metagenomic binning, comparative biology and taxonomic classification.</title>
        <authorList>
            <person name="Goeker M."/>
        </authorList>
    </citation>
    <scope>NUCLEOTIDE SEQUENCE [LARGE SCALE GENOMIC DNA]</scope>
    <source>
        <strain evidence="2 3">DSM 103428</strain>
    </source>
</reference>
<proteinExistence type="predicted"/>
<dbReference type="Pfam" id="PF04338">
    <property type="entry name" value="DUF481"/>
    <property type="match status" value="1"/>
</dbReference>
<feature type="region of interest" description="Disordered" evidence="1">
    <location>
        <begin position="99"/>
        <end position="119"/>
    </location>
</feature>
<evidence type="ECO:0000256" key="1">
    <source>
        <dbReference type="SAM" id="MobiDB-lite"/>
    </source>
</evidence>
<dbReference type="Proteomes" id="UP000295210">
    <property type="component" value="Unassembled WGS sequence"/>
</dbReference>
<evidence type="ECO:0000313" key="3">
    <source>
        <dbReference type="Proteomes" id="UP000295210"/>
    </source>
</evidence>
<protein>
    <submittedName>
        <fullName evidence="2">Uncharacterized protein DUF481</fullName>
    </submittedName>
</protein>
<keyword evidence="3" id="KW-1185">Reference proteome</keyword>
<dbReference type="EMBL" id="SMGK01000006">
    <property type="protein sequence ID" value="TCK70902.1"/>
    <property type="molecule type" value="Genomic_DNA"/>
</dbReference>
<feature type="compositionally biased region" description="Polar residues" evidence="1">
    <location>
        <begin position="104"/>
        <end position="119"/>
    </location>
</feature>
<dbReference type="InterPro" id="IPR007433">
    <property type="entry name" value="DUF481"/>
</dbReference>
<dbReference type="RefSeq" id="WP_131999022.1">
    <property type="nucleotide sequence ID" value="NZ_SMGK01000006.1"/>
</dbReference>
<dbReference type="AlphaFoldDB" id="A0A4R1KZA4"/>
<gene>
    <name evidence="2" type="ORF">C7378_3292</name>
</gene>
<dbReference type="OrthoDB" id="9806250at2"/>
<comment type="caution">
    <text evidence="2">The sequence shown here is derived from an EMBL/GenBank/DDBJ whole genome shotgun (WGS) entry which is preliminary data.</text>
</comment>
<sequence>MNIPLHFLPAAAGSQIRILALLFLVAVPAFAAARRSDDVVILQNGDKITGEIRSLKNGELTIQPSYAKNAVVIDWSKVQKIESTQIFAVHAFSGARTQGPLHVSRQQSSPAGAEPSQEQFPLSAITAIEPVGSTLWSNLHGNVDTGLSFTGTNSQQSATVQGSVAYTSAMRRAQLSLSDQFATQANAKNTNEMLIQSAVYRQIRQSRNYAGALANFLSSSQQNVSLRSTIGAGFERYLVMNRHSSVAGTLGLAYTDQINQPSSTGIRSERQRSMDGALALEAAFYRFSSINFTTSAWLYPGITDAGRFRMTLNQSAYYSLIQGSYVRFTIYDYYDNQPQIGTPPNNVGGVLSIGWAFH</sequence>
<organism evidence="2 3">
    <name type="scientific">Acidipila rosea</name>
    <dbReference type="NCBI Taxonomy" id="768535"/>
    <lineage>
        <taxon>Bacteria</taxon>
        <taxon>Pseudomonadati</taxon>
        <taxon>Acidobacteriota</taxon>
        <taxon>Terriglobia</taxon>
        <taxon>Terriglobales</taxon>
        <taxon>Acidobacteriaceae</taxon>
        <taxon>Acidipila</taxon>
    </lineage>
</organism>